<dbReference type="PANTHER" id="PTHR45665">
    <property type="entry name" value="AQUAPORIN-8"/>
    <property type="match status" value="1"/>
</dbReference>
<comment type="subcellular location">
    <subcellularLocation>
        <location evidence="1">Endomembrane system</location>
        <topology evidence="1">Multi-pass membrane protein</topology>
    </subcellularLocation>
</comment>
<keyword evidence="6 8" id="KW-0472">Membrane</keyword>
<evidence type="ECO:0000256" key="7">
    <source>
        <dbReference type="RuleBase" id="RU000477"/>
    </source>
</evidence>
<dbReference type="EMBL" id="BAAAZW010000003">
    <property type="protein sequence ID" value="GAA3954872.1"/>
    <property type="molecule type" value="Genomic_DNA"/>
</dbReference>
<sequence>MSTDNAQNAADDPADGSPGVGSRMLTGESALIASVGGQRAFADWTNPDHRARRLLAEFIGMFGLTFILSGGAGILAQYGGEHLHAWQAAFVLSTVSALWLVVAVYMLGDISAHFNPAMTFAFTLRGDMGWVMMLCYWAVQFTAAASGSLIARAFFGADSNLAATIPPPGQEWQSMVFEAMIGGGLVLMILLMADGPKLNGAYVPLAVGAYVMAWGTMGGPFEGAAMNPARAFGPDVARGDLSTWWVYLVGGVIGALVAVAIGYVLRGPAKAQEANAAMGTPRTRT</sequence>
<dbReference type="PANTHER" id="PTHR45665:SF9">
    <property type="entry name" value="AQUAPORIN-8"/>
    <property type="match status" value="1"/>
</dbReference>
<feature type="transmembrane region" description="Helical" evidence="8">
    <location>
        <begin position="129"/>
        <end position="155"/>
    </location>
</feature>
<proteinExistence type="inferred from homology"/>
<comment type="similarity">
    <text evidence="7">Belongs to the MIP/aquaporin (TC 1.A.8) family.</text>
</comment>
<dbReference type="RefSeq" id="WP_344781606.1">
    <property type="nucleotide sequence ID" value="NZ_BAAAZW010000003.1"/>
</dbReference>
<keyword evidence="3 7" id="KW-0812">Transmembrane</keyword>
<evidence type="ECO:0000313" key="10">
    <source>
        <dbReference type="Proteomes" id="UP001418444"/>
    </source>
</evidence>
<feature type="transmembrane region" description="Helical" evidence="8">
    <location>
        <begin position="244"/>
        <end position="265"/>
    </location>
</feature>
<evidence type="ECO:0000256" key="3">
    <source>
        <dbReference type="ARBA" id="ARBA00022692"/>
    </source>
</evidence>
<evidence type="ECO:0000313" key="9">
    <source>
        <dbReference type="EMBL" id="GAA3954872.1"/>
    </source>
</evidence>
<organism evidence="9 10">
    <name type="scientific">Gordonia caeni</name>
    <dbReference type="NCBI Taxonomy" id="1007097"/>
    <lineage>
        <taxon>Bacteria</taxon>
        <taxon>Bacillati</taxon>
        <taxon>Actinomycetota</taxon>
        <taxon>Actinomycetes</taxon>
        <taxon>Mycobacteriales</taxon>
        <taxon>Gordoniaceae</taxon>
        <taxon>Gordonia</taxon>
    </lineage>
</organism>
<dbReference type="PRINTS" id="PR00783">
    <property type="entry name" value="MINTRINSICP"/>
</dbReference>
<comment type="caution">
    <text evidence="9">The sequence shown here is derived from an EMBL/GenBank/DDBJ whole genome shotgun (WGS) entry which is preliminary data.</text>
</comment>
<dbReference type="InterPro" id="IPR022357">
    <property type="entry name" value="MIP_CS"/>
</dbReference>
<evidence type="ECO:0000256" key="5">
    <source>
        <dbReference type="ARBA" id="ARBA00022989"/>
    </source>
</evidence>
<feature type="transmembrane region" description="Helical" evidence="8">
    <location>
        <begin position="58"/>
        <end position="79"/>
    </location>
</feature>
<feature type="transmembrane region" description="Helical" evidence="8">
    <location>
        <begin position="85"/>
        <end position="108"/>
    </location>
</feature>
<dbReference type="InterPro" id="IPR023271">
    <property type="entry name" value="Aquaporin-like"/>
</dbReference>
<dbReference type="Proteomes" id="UP001418444">
    <property type="component" value="Unassembled WGS sequence"/>
</dbReference>
<protein>
    <submittedName>
        <fullName evidence="9">Aquaporin</fullName>
    </submittedName>
</protein>
<name>A0ABP7NVC0_9ACTN</name>
<dbReference type="SUPFAM" id="SSF81338">
    <property type="entry name" value="Aquaporin-like"/>
    <property type="match status" value="1"/>
</dbReference>
<keyword evidence="10" id="KW-1185">Reference proteome</keyword>
<dbReference type="InterPro" id="IPR034294">
    <property type="entry name" value="Aquaporin_transptr"/>
</dbReference>
<evidence type="ECO:0000256" key="2">
    <source>
        <dbReference type="ARBA" id="ARBA00022448"/>
    </source>
</evidence>
<dbReference type="InterPro" id="IPR000425">
    <property type="entry name" value="MIP"/>
</dbReference>
<keyword evidence="5 8" id="KW-1133">Transmembrane helix</keyword>
<keyword evidence="2 7" id="KW-0813">Transport</keyword>
<evidence type="ECO:0000256" key="1">
    <source>
        <dbReference type="ARBA" id="ARBA00004127"/>
    </source>
</evidence>
<evidence type="ECO:0000256" key="8">
    <source>
        <dbReference type="SAM" id="Phobius"/>
    </source>
</evidence>
<reference evidence="10" key="1">
    <citation type="journal article" date="2019" name="Int. J. Syst. Evol. Microbiol.">
        <title>The Global Catalogue of Microorganisms (GCM) 10K type strain sequencing project: providing services to taxonomists for standard genome sequencing and annotation.</title>
        <authorList>
            <consortium name="The Broad Institute Genomics Platform"/>
            <consortium name="The Broad Institute Genome Sequencing Center for Infectious Disease"/>
            <person name="Wu L."/>
            <person name="Ma J."/>
        </authorList>
    </citation>
    <scope>NUCLEOTIDE SEQUENCE [LARGE SCALE GENOMIC DNA]</scope>
    <source>
        <strain evidence="10">JCM 16923</strain>
    </source>
</reference>
<dbReference type="PROSITE" id="PS00221">
    <property type="entry name" value="MIP"/>
    <property type="match status" value="1"/>
</dbReference>
<gene>
    <name evidence="9" type="ORF">GCM10022231_11740</name>
</gene>
<feature type="transmembrane region" description="Helical" evidence="8">
    <location>
        <begin position="175"/>
        <end position="193"/>
    </location>
</feature>
<evidence type="ECO:0000256" key="6">
    <source>
        <dbReference type="ARBA" id="ARBA00023136"/>
    </source>
</evidence>
<dbReference type="Gene3D" id="1.20.1080.10">
    <property type="entry name" value="Glycerol uptake facilitator protein"/>
    <property type="match status" value="1"/>
</dbReference>
<accession>A0ABP7NVC0</accession>
<keyword evidence="4" id="KW-0677">Repeat</keyword>
<dbReference type="Pfam" id="PF00230">
    <property type="entry name" value="MIP"/>
    <property type="match status" value="1"/>
</dbReference>
<evidence type="ECO:0000256" key="4">
    <source>
        <dbReference type="ARBA" id="ARBA00022737"/>
    </source>
</evidence>
<feature type="transmembrane region" description="Helical" evidence="8">
    <location>
        <begin position="200"/>
        <end position="217"/>
    </location>
</feature>